<organism evidence="3 4">
    <name type="scientific">Bradyrhizobium valentinum</name>
    <dbReference type="NCBI Taxonomy" id="1518501"/>
    <lineage>
        <taxon>Bacteria</taxon>
        <taxon>Pseudomonadati</taxon>
        <taxon>Pseudomonadota</taxon>
        <taxon>Alphaproteobacteria</taxon>
        <taxon>Hyphomicrobiales</taxon>
        <taxon>Nitrobacteraceae</taxon>
        <taxon>Bradyrhizobium</taxon>
    </lineage>
</organism>
<keyword evidence="4" id="KW-1185">Reference proteome</keyword>
<evidence type="ECO:0000313" key="3">
    <source>
        <dbReference type="EMBL" id="KRQ89387.1"/>
    </source>
</evidence>
<name>A0A0R3K0Z6_9BRAD</name>
<feature type="domain" description="Phospholipase D N-terminal" evidence="2">
    <location>
        <begin position="49"/>
        <end position="139"/>
    </location>
</feature>
<dbReference type="InterPro" id="IPR018946">
    <property type="entry name" value="PhoD-like_MPP"/>
</dbReference>
<evidence type="ECO:0000259" key="1">
    <source>
        <dbReference type="Pfam" id="PF09423"/>
    </source>
</evidence>
<reference evidence="3 4" key="1">
    <citation type="submission" date="2014-03" db="EMBL/GenBank/DDBJ databases">
        <title>Bradyrhizobium valentinum sp. nov., isolated from effective nodules of Lupinus mariae-josephae, a lupine endemic of basic-lime soils in Eastern Spain.</title>
        <authorList>
            <person name="Duran D."/>
            <person name="Rey L."/>
            <person name="Navarro A."/>
            <person name="Busquets A."/>
            <person name="Imperial J."/>
            <person name="Ruiz-Argueso T."/>
        </authorList>
    </citation>
    <scope>NUCLEOTIDE SEQUENCE [LARGE SCALE GENOMIC DNA]</scope>
    <source>
        <strain evidence="3 4">LmjM3</strain>
    </source>
</reference>
<dbReference type="CDD" id="cd07389">
    <property type="entry name" value="MPP_PhoD"/>
    <property type="match status" value="1"/>
</dbReference>
<dbReference type="STRING" id="1518501.CQ10_05445"/>
<dbReference type="InterPro" id="IPR032093">
    <property type="entry name" value="PhoD_N"/>
</dbReference>
<comment type="caution">
    <text evidence="3">The sequence shown here is derived from an EMBL/GenBank/DDBJ whole genome shotgun (WGS) entry which is preliminary data.</text>
</comment>
<dbReference type="RefSeq" id="WP_057855825.1">
    <property type="nucleotide sequence ID" value="NZ_LLXX01000239.1"/>
</dbReference>
<dbReference type="Proteomes" id="UP000051913">
    <property type="component" value="Unassembled WGS sequence"/>
</dbReference>
<proteinExistence type="predicted"/>
<accession>A0A0R3K0Z6</accession>
<dbReference type="InterPro" id="IPR038607">
    <property type="entry name" value="PhoD-like_sf"/>
</dbReference>
<evidence type="ECO:0000313" key="4">
    <source>
        <dbReference type="Proteomes" id="UP000051913"/>
    </source>
</evidence>
<dbReference type="InterPro" id="IPR052900">
    <property type="entry name" value="Phospholipid_Metab_Enz"/>
</dbReference>
<feature type="domain" description="PhoD-like phosphatase metallophosphatase" evidence="1">
    <location>
        <begin position="149"/>
        <end position="496"/>
    </location>
</feature>
<dbReference type="InterPro" id="IPR029052">
    <property type="entry name" value="Metallo-depent_PP-like"/>
</dbReference>
<dbReference type="Pfam" id="PF16655">
    <property type="entry name" value="PhoD_N"/>
    <property type="match status" value="1"/>
</dbReference>
<dbReference type="PROSITE" id="PS51318">
    <property type="entry name" value="TAT"/>
    <property type="match status" value="1"/>
</dbReference>
<dbReference type="Gene3D" id="2.60.40.380">
    <property type="entry name" value="Purple acid phosphatase-like, N-terminal"/>
    <property type="match status" value="1"/>
</dbReference>
<dbReference type="Gene3D" id="3.60.21.70">
    <property type="entry name" value="PhoD-like phosphatase"/>
    <property type="match status" value="1"/>
</dbReference>
<dbReference type="NCBIfam" id="TIGR01409">
    <property type="entry name" value="TAT_signal_seq"/>
    <property type="match status" value="1"/>
</dbReference>
<dbReference type="PANTHER" id="PTHR43606">
    <property type="entry name" value="PHOSPHATASE, PUTATIVE (AFU_ORTHOLOGUE AFUA_6G08710)-RELATED"/>
    <property type="match status" value="1"/>
</dbReference>
<dbReference type="PANTHER" id="PTHR43606:SF1">
    <property type="entry name" value="PHOD-LIKE PHOSPHATASE METALLOPHOSPHATASE DOMAIN-CONTAINING PROTEIN"/>
    <property type="match status" value="1"/>
</dbReference>
<dbReference type="AlphaFoldDB" id="A0A0R3K0Z6"/>
<evidence type="ECO:0000259" key="2">
    <source>
        <dbReference type="Pfam" id="PF16655"/>
    </source>
</evidence>
<protein>
    <submittedName>
        <fullName evidence="3">Alkaline phosphatase</fullName>
    </submittedName>
</protein>
<dbReference type="InterPro" id="IPR006311">
    <property type="entry name" value="TAT_signal"/>
</dbReference>
<gene>
    <name evidence="3" type="ORF">CP49_14385</name>
</gene>
<dbReference type="SUPFAM" id="SSF56300">
    <property type="entry name" value="Metallo-dependent phosphatases"/>
    <property type="match status" value="1"/>
</dbReference>
<dbReference type="Pfam" id="PF09423">
    <property type="entry name" value="PhoD"/>
    <property type="match status" value="1"/>
</dbReference>
<dbReference type="InterPro" id="IPR019546">
    <property type="entry name" value="TAT_signal_bac_arc"/>
</dbReference>
<sequence>MPIAIRAGQAMSRRQLLVRSAATCAVAGLGSLARPYLSRAADRPLITSGIQSGDVSANSAVIWARADRAARMQVECSTLESFKTIIGSATADALPDSDFTSKVLLDGLPPGQDIFYRVRFESVDGQGLAGETQVGHFRTAPTSRSSISFAWSGDTTGQGWGIDESRGGMRTYRTMLDNRPDFFIHSGDHIYADCPVERELKLPDGGVWRNIVTEEKSVVAQSLAEFRGNYKYNWLDENYRAFHAAVPLFAQWDDHEVTNDWAPIGTADETGYAEDGSSLLVARARRAFHEFMPMRSLPTQEDGRIYRKIAYGPLLDVFMIDMRSYRDSTWNKRDDHGDTCILGAAQLAWLKRELVASDATWKVIAADMPIGLVSEDAIALGDGPPERREHEIADLLSFMKRAGIRNTVWLTADMHYTAAHHYDPNRAAYQDFEPFWEFVSGPLHAGTWAPAPLDNTFGPTVMFQKGCSGENLAPCYGMQFFGRVHIDGKSGVMTVTLKDVDNRDLWSVDIEPRPDARPGQIMAQHI</sequence>
<dbReference type="EMBL" id="LLXX01000239">
    <property type="protein sequence ID" value="KRQ89387.1"/>
    <property type="molecule type" value="Genomic_DNA"/>
</dbReference>